<reference evidence="2" key="1">
    <citation type="journal article" date="2016" name="Nature">
        <title>Genome evolution in the allotetraploid frog Xenopus laevis.</title>
        <authorList>
            <person name="Session A.M."/>
            <person name="Uno Y."/>
            <person name="Kwon T."/>
            <person name="Chapman J.A."/>
            <person name="Toyoda A."/>
            <person name="Takahashi S."/>
            <person name="Fukui A."/>
            <person name="Hikosaka A."/>
            <person name="Suzuki A."/>
            <person name="Kondo M."/>
            <person name="van Heeringen S.J."/>
            <person name="Quigley I."/>
            <person name="Heinz S."/>
            <person name="Ogino H."/>
            <person name="Ochi H."/>
            <person name="Hellsten U."/>
            <person name="Lyons J.B."/>
            <person name="Simakov O."/>
            <person name="Putnam N."/>
            <person name="Stites J."/>
            <person name="Kuroki Y."/>
            <person name="Tanaka T."/>
            <person name="Michiue T."/>
            <person name="Watanabe M."/>
            <person name="Bogdanovic O."/>
            <person name="Lister R."/>
            <person name="Georgiou G."/>
            <person name="Paranjpe S.S."/>
            <person name="van Kruijsbergen I."/>
            <person name="Shu S."/>
            <person name="Carlson J."/>
            <person name="Kinoshita T."/>
            <person name="Ohta Y."/>
            <person name="Mawaribuchi S."/>
            <person name="Jenkins J."/>
            <person name="Grimwood J."/>
            <person name="Schmutz J."/>
            <person name="Mitros T."/>
            <person name="Mozaffari S.V."/>
            <person name="Suzuki Y."/>
            <person name="Haramoto Y."/>
            <person name="Yamamoto T.S."/>
            <person name="Takagi C."/>
            <person name="Heald R."/>
            <person name="Miller K."/>
            <person name="Haudenschild C."/>
            <person name="Kitzman J."/>
            <person name="Nakayama T."/>
            <person name="Izutsu Y."/>
            <person name="Robert J."/>
            <person name="Fortriede J."/>
            <person name="Burns K."/>
            <person name="Lotay V."/>
            <person name="Karimi K."/>
            <person name="Yasuoka Y."/>
            <person name="Dichmann D.S."/>
            <person name="Flajnik M.F."/>
            <person name="Houston D.W."/>
            <person name="Shendure J."/>
            <person name="DuPasquier L."/>
            <person name="Vize P.D."/>
            <person name="Zorn A.M."/>
            <person name="Ito M."/>
            <person name="Marcotte E.M."/>
            <person name="Wallingford J.B."/>
            <person name="Ito Y."/>
            <person name="Asashima M."/>
            <person name="Ueno N."/>
            <person name="Matsuda Y."/>
            <person name="Veenstra G.J."/>
            <person name="Fujiyama A."/>
            <person name="Harland R.M."/>
            <person name="Taira M."/>
            <person name="Rokhsar D.S."/>
        </authorList>
    </citation>
    <scope>NUCLEOTIDE SEQUENCE [LARGE SCALE GENOMIC DNA]</scope>
    <source>
        <strain evidence="2">J</strain>
    </source>
</reference>
<proteinExistence type="predicted"/>
<evidence type="ECO:0000313" key="1">
    <source>
        <dbReference type="EMBL" id="OCT86183.1"/>
    </source>
</evidence>
<organism evidence="1 2">
    <name type="scientific">Xenopus laevis</name>
    <name type="common">African clawed frog</name>
    <dbReference type="NCBI Taxonomy" id="8355"/>
    <lineage>
        <taxon>Eukaryota</taxon>
        <taxon>Metazoa</taxon>
        <taxon>Chordata</taxon>
        <taxon>Craniata</taxon>
        <taxon>Vertebrata</taxon>
        <taxon>Euteleostomi</taxon>
        <taxon>Amphibia</taxon>
        <taxon>Batrachia</taxon>
        <taxon>Anura</taxon>
        <taxon>Pipoidea</taxon>
        <taxon>Pipidae</taxon>
        <taxon>Xenopodinae</taxon>
        <taxon>Xenopus</taxon>
        <taxon>Xenopus</taxon>
    </lineage>
</organism>
<dbReference type="EMBL" id="CM004471">
    <property type="protein sequence ID" value="OCT86183.1"/>
    <property type="molecule type" value="Genomic_DNA"/>
</dbReference>
<sequence>MTHNEGTDPKTTGLVSGEKIYMYKDRANNNIKKLLTPEVPAWHKCNTGNLRLRKEFGKGFVRIKRNICTMFKKRHETSQYKI</sequence>
<dbReference type="Proteomes" id="UP000694892">
    <property type="component" value="Chromosome 3S"/>
</dbReference>
<protein>
    <submittedName>
        <fullName evidence="1">Uncharacterized protein</fullName>
    </submittedName>
</protein>
<dbReference type="AlphaFoldDB" id="A0A974D5T7"/>
<accession>A0A974D5T7</accession>
<name>A0A974D5T7_XENLA</name>
<evidence type="ECO:0000313" key="2">
    <source>
        <dbReference type="Proteomes" id="UP000694892"/>
    </source>
</evidence>
<gene>
    <name evidence="1" type="ORF">XELAEV_18019877mg</name>
</gene>